<accession>A0ABP0CSF8</accession>
<feature type="region of interest" description="Disordered" evidence="1">
    <location>
        <begin position="83"/>
        <end position="119"/>
    </location>
</feature>
<name>A0ABP0CSF8_9PEZI</name>
<protein>
    <submittedName>
        <fullName evidence="2">Uncharacterized protein</fullName>
    </submittedName>
</protein>
<proteinExistence type="predicted"/>
<evidence type="ECO:0000313" key="3">
    <source>
        <dbReference type="Proteomes" id="UP001642405"/>
    </source>
</evidence>
<dbReference type="EMBL" id="CAWUHB010000093">
    <property type="protein sequence ID" value="CAK7235072.1"/>
    <property type="molecule type" value="Genomic_DNA"/>
</dbReference>
<dbReference type="Proteomes" id="UP001642405">
    <property type="component" value="Unassembled WGS sequence"/>
</dbReference>
<evidence type="ECO:0000313" key="2">
    <source>
        <dbReference type="EMBL" id="CAK7235072.1"/>
    </source>
</evidence>
<sequence length="119" mass="12929">MPSNAESGCLQHQQIICTVANGNNLAKVNAFICSNLLQKITLPLTSNNSTGDLTSQSAIVAYDNIVGVGMIYTELTSQPARKRLKAATEDSRLDSQPTKRAQKRRNTGRYIKSCSQIGE</sequence>
<keyword evidence="3" id="KW-1185">Reference proteome</keyword>
<evidence type="ECO:0000256" key="1">
    <source>
        <dbReference type="SAM" id="MobiDB-lite"/>
    </source>
</evidence>
<comment type="caution">
    <text evidence="2">The sequence shown here is derived from an EMBL/GenBank/DDBJ whole genome shotgun (WGS) entry which is preliminary data.</text>
</comment>
<gene>
    <name evidence="2" type="ORF">SCUCBS95973_009145</name>
</gene>
<organism evidence="2 3">
    <name type="scientific">Sporothrix curviconia</name>
    <dbReference type="NCBI Taxonomy" id="1260050"/>
    <lineage>
        <taxon>Eukaryota</taxon>
        <taxon>Fungi</taxon>
        <taxon>Dikarya</taxon>
        <taxon>Ascomycota</taxon>
        <taxon>Pezizomycotina</taxon>
        <taxon>Sordariomycetes</taxon>
        <taxon>Sordariomycetidae</taxon>
        <taxon>Ophiostomatales</taxon>
        <taxon>Ophiostomataceae</taxon>
        <taxon>Sporothrix</taxon>
    </lineage>
</organism>
<reference evidence="2 3" key="1">
    <citation type="submission" date="2024-01" db="EMBL/GenBank/DDBJ databases">
        <authorList>
            <person name="Allen C."/>
            <person name="Tagirdzhanova G."/>
        </authorList>
    </citation>
    <scope>NUCLEOTIDE SEQUENCE [LARGE SCALE GENOMIC DNA]</scope>
</reference>